<dbReference type="AlphaFoldDB" id="A0A4R1RI77"/>
<evidence type="ECO:0000313" key="2">
    <source>
        <dbReference type="Proteomes" id="UP000295455"/>
    </source>
</evidence>
<evidence type="ECO:0000313" key="1">
    <source>
        <dbReference type="EMBL" id="TCL65669.1"/>
    </source>
</evidence>
<reference evidence="1 2" key="1">
    <citation type="submission" date="2019-03" db="EMBL/GenBank/DDBJ databases">
        <title>Genomic Encyclopedia of Type Strains, Phase IV (KMG-IV): sequencing the most valuable type-strain genomes for metagenomic binning, comparative biology and taxonomic classification.</title>
        <authorList>
            <person name="Goeker M."/>
        </authorList>
    </citation>
    <scope>NUCLEOTIDE SEQUENCE [LARGE SCALE GENOMIC DNA]</scope>
    <source>
        <strain evidence="1 2">DSM 18792</strain>
    </source>
</reference>
<keyword evidence="2" id="KW-1185">Reference proteome</keyword>
<dbReference type="EMBL" id="SLUP01000005">
    <property type="protein sequence ID" value="TCL65669.1"/>
    <property type="molecule type" value="Genomic_DNA"/>
</dbReference>
<dbReference type="InterPro" id="IPR047677">
    <property type="entry name" value="GDCCVxC"/>
</dbReference>
<gene>
    <name evidence="1" type="ORF">EV196_105335</name>
</gene>
<proteinExistence type="predicted"/>
<accession>A0A4R1RI77</accession>
<comment type="caution">
    <text evidence="1">The sequence shown here is derived from an EMBL/GenBank/DDBJ whole genome shotgun (WGS) entry which is preliminary data.</text>
</comment>
<dbReference type="OrthoDB" id="332228at2"/>
<sequence>MLKSKKLKSEITCPNCGHKKEEDMPKDACQFFYECENCKNVLRPLEGDCCVYCSFGTVACPSIQEKKDCC</sequence>
<dbReference type="RefSeq" id="WP_132218068.1">
    <property type="nucleotide sequence ID" value="NZ_OX156936.1"/>
</dbReference>
<protein>
    <submittedName>
        <fullName evidence="1">Uncharacterized protein</fullName>
    </submittedName>
</protein>
<organism evidence="1 2">
    <name type="scientific">Mariniflexile fucanivorans</name>
    <dbReference type="NCBI Taxonomy" id="264023"/>
    <lineage>
        <taxon>Bacteria</taxon>
        <taxon>Pseudomonadati</taxon>
        <taxon>Bacteroidota</taxon>
        <taxon>Flavobacteriia</taxon>
        <taxon>Flavobacteriales</taxon>
        <taxon>Flavobacteriaceae</taxon>
        <taxon>Mariniflexile</taxon>
    </lineage>
</organism>
<name>A0A4R1RI77_9FLAO</name>
<dbReference type="Proteomes" id="UP000295455">
    <property type="component" value="Unassembled WGS sequence"/>
</dbReference>
<dbReference type="NCBIfam" id="NF041374">
    <property type="entry name" value="GDCCVxC"/>
    <property type="match status" value="1"/>
</dbReference>